<keyword evidence="2" id="KW-0547">Nucleotide-binding</keyword>
<dbReference type="OrthoDB" id="9801841at2"/>
<evidence type="ECO:0000313" key="7">
    <source>
        <dbReference type="EMBL" id="QBB72437.1"/>
    </source>
</evidence>
<keyword evidence="4" id="KW-0067">ATP-binding</keyword>
<feature type="domain" description="Protein kinase" evidence="6">
    <location>
        <begin position="90"/>
        <end position="358"/>
    </location>
</feature>
<dbReference type="Gene3D" id="1.10.510.10">
    <property type="entry name" value="Transferase(Phosphotransferase) domain 1"/>
    <property type="match status" value="1"/>
</dbReference>
<dbReference type="PANTHER" id="PTHR43289">
    <property type="entry name" value="MITOGEN-ACTIVATED PROTEIN KINASE KINASE KINASE 20-RELATED"/>
    <property type="match status" value="1"/>
</dbReference>
<dbReference type="GO" id="GO:0005524">
    <property type="term" value="F:ATP binding"/>
    <property type="evidence" value="ECO:0007669"/>
    <property type="project" value="UniProtKB-KW"/>
</dbReference>
<proteinExistence type="predicted"/>
<evidence type="ECO:0000256" key="3">
    <source>
        <dbReference type="ARBA" id="ARBA00022777"/>
    </source>
</evidence>
<reference evidence="7 8" key="1">
    <citation type="submission" date="2019-01" db="EMBL/GenBank/DDBJ databases">
        <title>Pseudolysobacter antarctica gen. nov., sp. nov., isolated from Fildes Peninsula, Antarctica.</title>
        <authorList>
            <person name="Wei Z."/>
            <person name="Peng F."/>
        </authorList>
    </citation>
    <scope>NUCLEOTIDE SEQUENCE [LARGE SCALE GENOMIC DNA]</scope>
    <source>
        <strain evidence="7 8">AQ6-296</strain>
    </source>
</reference>
<dbReference type="KEGG" id="xbc:ELE36_19835"/>
<dbReference type="EMBL" id="CP035704">
    <property type="protein sequence ID" value="QBB72437.1"/>
    <property type="molecule type" value="Genomic_DNA"/>
</dbReference>
<sequence length="359" mass="39398">MSYRVPENTVERSHHDTMLPLMSASQHDLESIAATVADGHAVDWAELVGSDAAAHAGLRQLAKITEAFRSAKSKSDSAPPHATAFRFAGLDVIEKIGEGAQGEIWRAHDRLLDQYVALKLQKKHAGVLSSEFMQEARKLAKVNHPNVVRIFGAAVEDTRAGIWMEWVQGRSLKTLLDNNGPFCARDVIVIALQLCEALAAIHRQGFAHADLKPENVLREDSGRIVLLDFGAARDFQHVAKSTVAGTPIYVAPEILDGGDTTPASDIYALSMLMFHLLSGRFPDREYGIDNNTRTTERLDTDAETQQRPLRSSSGLCLRKIAPQVSKPLAALVARGLSVNATLRPQNAEYFATLLRPLRR</sequence>
<dbReference type="SMART" id="SM00220">
    <property type="entry name" value="S_TKc"/>
    <property type="match status" value="1"/>
</dbReference>
<evidence type="ECO:0000256" key="5">
    <source>
        <dbReference type="SAM" id="MobiDB-lite"/>
    </source>
</evidence>
<protein>
    <submittedName>
        <fullName evidence="7">Serine/threonine protein kinase</fullName>
    </submittedName>
</protein>
<dbReference type="CDD" id="cd14014">
    <property type="entry name" value="STKc_PknB_like"/>
    <property type="match status" value="1"/>
</dbReference>
<dbReference type="Pfam" id="PF00069">
    <property type="entry name" value="Pkinase"/>
    <property type="match status" value="1"/>
</dbReference>
<evidence type="ECO:0000313" key="8">
    <source>
        <dbReference type="Proteomes" id="UP000291562"/>
    </source>
</evidence>
<dbReference type="AlphaFoldDB" id="A0A411HPM6"/>
<dbReference type="PANTHER" id="PTHR43289:SF6">
    <property type="entry name" value="SERINE_THREONINE-PROTEIN KINASE NEKL-3"/>
    <property type="match status" value="1"/>
</dbReference>
<accession>A0A411HPM6</accession>
<dbReference type="Proteomes" id="UP000291562">
    <property type="component" value="Chromosome"/>
</dbReference>
<dbReference type="SUPFAM" id="SSF56112">
    <property type="entry name" value="Protein kinase-like (PK-like)"/>
    <property type="match status" value="1"/>
</dbReference>
<keyword evidence="8" id="KW-1185">Reference proteome</keyword>
<evidence type="ECO:0000256" key="1">
    <source>
        <dbReference type="ARBA" id="ARBA00022679"/>
    </source>
</evidence>
<keyword evidence="3 7" id="KW-0418">Kinase</keyword>
<keyword evidence="1" id="KW-0808">Transferase</keyword>
<evidence type="ECO:0000256" key="4">
    <source>
        <dbReference type="ARBA" id="ARBA00022840"/>
    </source>
</evidence>
<name>A0A411HPM6_9GAMM</name>
<evidence type="ECO:0000259" key="6">
    <source>
        <dbReference type="PROSITE" id="PS50011"/>
    </source>
</evidence>
<evidence type="ECO:0000256" key="2">
    <source>
        <dbReference type="ARBA" id="ARBA00022741"/>
    </source>
</evidence>
<feature type="region of interest" description="Disordered" evidence="5">
    <location>
        <begin position="288"/>
        <end position="310"/>
    </location>
</feature>
<keyword evidence="7" id="KW-0723">Serine/threonine-protein kinase</keyword>
<dbReference type="GO" id="GO:0004674">
    <property type="term" value="F:protein serine/threonine kinase activity"/>
    <property type="evidence" value="ECO:0007669"/>
    <property type="project" value="UniProtKB-KW"/>
</dbReference>
<dbReference type="PROSITE" id="PS50011">
    <property type="entry name" value="PROTEIN_KINASE_DOM"/>
    <property type="match status" value="1"/>
</dbReference>
<gene>
    <name evidence="7" type="ORF">ELE36_19835</name>
</gene>
<dbReference type="InterPro" id="IPR000719">
    <property type="entry name" value="Prot_kinase_dom"/>
</dbReference>
<organism evidence="7 8">
    <name type="scientific">Pseudolysobacter antarcticus</name>
    <dbReference type="NCBI Taxonomy" id="2511995"/>
    <lineage>
        <taxon>Bacteria</taxon>
        <taxon>Pseudomonadati</taxon>
        <taxon>Pseudomonadota</taxon>
        <taxon>Gammaproteobacteria</taxon>
        <taxon>Lysobacterales</taxon>
        <taxon>Rhodanobacteraceae</taxon>
        <taxon>Pseudolysobacter</taxon>
    </lineage>
</organism>
<dbReference type="InterPro" id="IPR011009">
    <property type="entry name" value="Kinase-like_dom_sf"/>
</dbReference>